<proteinExistence type="inferred from homology"/>
<comment type="subcellular location">
    <subcellularLocation>
        <location evidence="1 11">Cell outer membrane</location>
        <topology evidence="1 11">Multi-pass membrane protein</topology>
    </subcellularLocation>
</comment>
<dbReference type="EMBL" id="JFHR01000021">
    <property type="protein sequence ID" value="KEQ53539.1"/>
    <property type="molecule type" value="Genomic_DNA"/>
</dbReference>
<evidence type="ECO:0000256" key="7">
    <source>
        <dbReference type="ARBA" id="ARBA00023065"/>
    </source>
</evidence>
<dbReference type="GO" id="GO:0006826">
    <property type="term" value="P:iron ion transport"/>
    <property type="evidence" value="ECO:0007669"/>
    <property type="project" value="UniProtKB-KW"/>
</dbReference>
<feature type="domain" description="TonB-dependent receptor plug" evidence="16">
    <location>
        <begin position="63"/>
        <end position="172"/>
    </location>
</feature>
<feature type="signal peptide" evidence="14">
    <location>
        <begin position="1"/>
        <end position="25"/>
    </location>
</feature>
<accession>A0A081REB6</accession>
<dbReference type="PANTHER" id="PTHR32552:SF81">
    <property type="entry name" value="TONB-DEPENDENT OUTER MEMBRANE RECEPTOR"/>
    <property type="match status" value="1"/>
</dbReference>
<keyword evidence="7" id="KW-0406">Ion transport</keyword>
<keyword evidence="10 11" id="KW-0998">Cell outer membrane</keyword>
<keyword evidence="8 12" id="KW-0798">TonB box</keyword>
<keyword evidence="9 11" id="KW-0472">Membrane</keyword>
<dbReference type="AlphaFoldDB" id="A0A081REB6"/>
<evidence type="ECO:0000256" key="1">
    <source>
        <dbReference type="ARBA" id="ARBA00004571"/>
    </source>
</evidence>
<dbReference type="InterPro" id="IPR012910">
    <property type="entry name" value="Plug_dom"/>
</dbReference>
<dbReference type="InterPro" id="IPR000531">
    <property type="entry name" value="Beta-barrel_TonB"/>
</dbReference>
<dbReference type="InterPro" id="IPR039426">
    <property type="entry name" value="TonB-dep_rcpt-like"/>
</dbReference>
<keyword evidence="5 11" id="KW-0812">Transmembrane</keyword>
<keyword evidence="14" id="KW-0732">Signal</keyword>
<evidence type="ECO:0000256" key="9">
    <source>
        <dbReference type="ARBA" id="ARBA00023136"/>
    </source>
</evidence>
<feature type="domain" description="TonB-dependent receptor-like beta-barrel" evidence="15">
    <location>
        <begin position="299"/>
        <end position="723"/>
    </location>
</feature>
<evidence type="ECO:0000259" key="16">
    <source>
        <dbReference type="Pfam" id="PF07715"/>
    </source>
</evidence>
<dbReference type="PANTHER" id="PTHR32552">
    <property type="entry name" value="FERRICHROME IRON RECEPTOR-RELATED"/>
    <property type="match status" value="1"/>
</dbReference>
<keyword evidence="4" id="KW-0410">Iron transport</keyword>
<evidence type="ECO:0000256" key="6">
    <source>
        <dbReference type="ARBA" id="ARBA00023004"/>
    </source>
</evidence>
<keyword evidence="17" id="KW-0675">Receptor</keyword>
<protein>
    <submittedName>
        <fullName evidence="17">TonB-dependent receptor</fullName>
    </submittedName>
</protein>
<organism evidence="17 18">
    <name type="scientific">Sphingobium chlorophenolicum</name>
    <dbReference type="NCBI Taxonomy" id="46429"/>
    <lineage>
        <taxon>Bacteria</taxon>
        <taxon>Pseudomonadati</taxon>
        <taxon>Pseudomonadota</taxon>
        <taxon>Alphaproteobacteria</taxon>
        <taxon>Sphingomonadales</taxon>
        <taxon>Sphingomonadaceae</taxon>
        <taxon>Sphingobium</taxon>
    </lineage>
</organism>
<feature type="chain" id="PRO_5001763232" evidence="14">
    <location>
        <begin position="26"/>
        <end position="757"/>
    </location>
</feature>
<keyword evidence="2 11" id="KW-0813">Transport</keyword>
<evidence type="ECO:0000256" key="2">
    <source>
        <dbReference type="ARBA" id="ARBA00022448"/>
    </source>
</evidence>
<evidence type="ECO:0000256" key="13">
    <source>
        <dbReference type="SAM" id="MobiDB-lite"/>
    </source>
</evidence>
<dbReference type="eggNOG" id="COG4771">
    <property type="taxonomic scope" value="Bacteria"/>
</dbReference>
<sequence length="757" mass="81537">MNRLIGSLGAGMAALAFAQAGAAHAAEMADAAQSETRGDARTEGAAEGSGEIIVTAQKKSESIREVPATILVKDSDQLINAGIRSPTDLGNAFPGLVFTRLATSAQPAIRGITSTAVSSTGGIEQPVAIYIDGIYSASQSNNLAFDPTMVSRIEVLKGPQGTVFGRNAVGGAILVYSRDPDLKDLKVDGSVTLSRFGGGTSTAATNNEQRLFVSAPLVNDRLGFAFSGVRTFNEGYLTNISPGANGSRYGRSLTENLAAKLLWEPNAFIRVSLSGRYSHIDIDSVSTIQNRASRALQTDGNGALVYPDTVIGEKPWQVAFDVPGPNKLKSYALTLRADFDSDIGKFTSLTGYQRIMPYGRGDAEGSWSPTCLAQRRCQDLRWYYRQPLFLSQEFNYASRDFGPFSFIAGVYGLHIVNETEANLWGDTFLALSRAKTDSFAVYGEGTLKLTDSLSVLAGIRYSFDRQSLQGTNIQNEPFTQPNEKSWSAATSRLGIKWAVTDSLNFYSTFSQGYKSGLLSYSSFNQVVNGVVVPRTPGAPVDPEHLDAYEAGFKYADRGLALNLSGFYYQYRDLQVQSYSNNLIVTSNAAKASIYGLDFDGSVKIAPELRISGGGSWLPRARYDSYAAAQTFPLINGQPVSTNADASGRRLIRSPKWILSAGLDYSPEIAGGQADFNISYNYSSSYHHDVMGYMQQDKYGVWNASAGFTPQGSNVRATLFVRNLTNSAYAAGAAVNDNGQGVAFAPPREVGVTLGFKY</sequence>
<evidence type="ECO:0000256" key="4">
    <source>
        <dbReference type="ARBA" id="ARBA00022496"/>
    </source>
</evidence>
<dbReference type="Pfam" id="PF07715">
    <property type="entry name" value="Plug"/>
    <property type="match status" value="1"/>
</dbReference>
<feature type="region of interest" description="Disordered" evidence="13">
    <location>
        <begin position="31"/>
        <end position="51"/>
    </location>
</feature>
<keyword evidence="3 11" id="KW-1134">Transmembrane beta strand</keyword>
<evidence type="ECO:0000256" key="12">
    <source>
        <dbReference type="RuleBase" id="RU003357"/>
    </source>
</evidence>
<evidence type="ECO:0000256" key="14">
    <source>
        <dbReference type="SAM" id="SignalP"/>
    </source>
</evidence>
<evidence type="ECO:0000313" key="17">
    <source>
        <dbReference type="EMBL" id="KEQ53539.1"/>
    </source>
</evidence>
<dbReference type="RefSeq" id="WP_037451113.1">
    <property type="nucleotide sequence ID" value="NZ_JFHR01000021.1"/>
</dbReference>
<dbReference type="GO" id="GO:0009279">
    <property type="term" value="C:cell outer membrane"/>
    <property type="evidence" value="ECO:0007669"/>
    <property type="project" value="UniProtKB-SubCell"/>
</dbReference>
<dbReference type="SUPFAM" id="SSF56935">
    <property type="entry name" value="Porins"/>
    <property type="match status" value="1"/>
</dbReference>
<dbReference type="Proteomes" id="UP000028411">
    <property type="component" value="Unassembled WGS sequence"/>
</dbReference>
<gene>
    <name evidence="17" type="ORF">BV95_02120</name>
</gene>
<dbReference type="Pfam" id="PF00593">
    <property type="entry name" value="TonB_dep_Rec_b-barrel"/>
    <property type="match status" value="1"/>
</dbReference>
<evidence type="ECO:0000256" key="10">
    <source>
        <dbReference type="ARBA" id="ARBA00023237"/>
    </source>
</evidence>
<keyword evidence="6" id="KW-0408">Iron</keyword>
<dbReference type="PATRIC" id="fig|46429.4.peg.2090"/>
<evidence type="ECO:0000256" key="8">
    <source>
        <dbReference type="ARBA" id="ARBA00023077"/>
    </source>
</evidence>
<reference evidence="17 18" key="1">
    <citation type="submission" date="2014-02" db="EMBL/GenBank/DDBJ databases">
        <title>Whole genome sequence of Sphingobium chlorophenolicum NBRC 16172.</title>
        <authorList>
            <person name="Gan H.M."/>
            <person name="Gan H.Y."/>
            <person name="Chew T.H."/>
            <person name="Savka M.A."/>
        </authorList>
    </citation>
    <scope>NUCLEOTIDE SEQUENCE [LARGE SCALE GENOMIC DNA]</scope>
    <source>
        <strain evidence="17 18">NBRC 16172</strain>
    </source>
</reference>
<dbReference type="InterPro" id="IPR036942">
    <property type="entry name" value="Beta-barrel_TonB_sf"/>
</dbReference>
<dbReference type="Gene3D" id="2.40.170.20">
    <property type="entry name" value="TonB-dependent receptor, beta-barrel domain"/>
    <property type="match status" value="1"/>
</dbReference>
<dbReference type="OrthoDB" id="7463630at2"/>
<evidence type="ECO:0000256" key="11">
    <source>
        <dbReference type="PROSITE-ProRule" id="PRU01360"/>
    </source>
</evidence>
<evidence type="ECO:0000313" key="18">
    <source>
        <dbReference type="Proteomes" id="UP000028411"/>
    </source>
</evidence>
<evidence type="ECO:0000256" key="3">
    <source>
        <dbReference type="ARBA" id="ARBA00022452"/>
    </source>
</evidence>
<name>A0A081REB6_SPHCR</name>
<evidence type="ECO:0000256" key="5">
    <source>
        <dbReference type="ARBA" id="ARBA00022692"/>
    </source>
</evidence>
<dbReference type="PROSITE" id="PS52016">
    <property type="entry name" value="TONB_DEPENDENT_REC_3"/>
    <property type="match status" value="1"/>
</dbReference>
<comment type="caution">
    <text evidence="17">The sequence shown here is derived from an EMBL/GenBank/DDBJ whole genome shotgun (WGS) entry which is preliminary data.</text>
</comment>
<evidence type="ECO:0000259" key="15">
    <source>
        <dbReference type="Pfam" id="PF00593"/>
    </source>
</evidence>
<comment type="similarity">
    <text evidence="11 12">Belongs to the TonB-dependent receptor family.</text>
</comment>